<proteinExistence type="predicted"/>
<gene>
    <name evidence="1" type="ORF">EUTSA_v10015793mg</name>
</gene>
<dbReference type="eggNOG" id="ENOG502SPGG">
    <property type="taxonomic scope" value="Eukaryota"/>
</dbReference>
<dbReference type="EMBL" id="KI517464">
    <property type="protein sequence ID" value="ESQ41309.1"/>
    <property type="molecule type" value="Genomic_DNA"/>
</dbReference>
<name>V4LC73_EUTSA</name>
<dbReference type="Gramene" id="ESQ41309">
    <property type="protein sequence ID" value="ESQ41309"/>
    <property type="gene ID" value="EUTSA_v10015793mg"/>
</dbReference>
<keyword evidence="2" id="KW-1185">Reference proteome</keyword>
<dbReference type="PANTHER" id="PTHR33527">
    <property type="entry name" value="OS07G0274300 PROTEIN"/>
    <property type="match status" value="1"/>
</dbReference>
<evidence type="ECO:0000313" key="2">
    <source>
        <dbReference type="Proteomes" id="UP000030689"/>
    </source>
</evidence>
<dbReference type="OrthoDB" id="1882251at2759"/>
<evidence type="ECO:0008006" key="3">
    <source>
        <dbReference type="Google" id="ProtNLM"/>
    </source>
</evidence>
<reference evidence="1 2" key="1">
    <citation type="journal article" date="2013" name="Front. Plant Sci.">
        <title>The Reference Genome of the Halophytic Plant Eutrema salsugineum.</title>
        <authorList>
            <person name="Yang R."/>
            <person name="Jarvis D.E."/>
            <person name="Chen H."/>
            <person name="Beilstein M.A."/>
            <person name="Grimwood J."/>
            <person name="Jenkins J."/>
            <person name="Shu S."/>
            <person name="Prochnik S."/>
            <person name="Xin M."/>
            <person name="Ma C."/>
            <person name="Schmutz J."/>
            <person name="Wing R.A."/>
            <person name="Mitchell-Olds T."/>
            <person name="Schumaker K.S."/>
            <person name="Wang X."/>
        </authorList>
    </citation>
    <scope>NUCLEOTIDE SEQUENCE [LARGE SCALE GENOMIC DNA]</scope>
</reference>
<accession>V4LC73</accession>
<dbReference type="Proteomes" id="UP000030689">
    <property type="component" value="Unassembled WGS sequence"/>
</dbReference>
<dbReference type="KEGG" id="eus:EUTSA_v10015793mg"/>
<protein>
    <recommendedName>
        <fullName evidence="3">RRM domain-containing protein</fullName>
    </recommendedName>
</protein>
<dbReference type="AlphaFoldDB" id="V4LC73"/>
<evidence type="ECO:0000313" key="1">
    <source>
        <dbReference type="EMBL" id="ESQ41309.1"/>
    </source>
</evidence>
<dbReference type="PANTHER" id="PTHR33527:SF28">
    <property type="entry name" value="GB|AAD43168.1"/>
    <property type="match status" value="1"/>
</dbReference>
<sequence length="318" mass="35608">MASSSSTSSKFVTREEFHAFHKLDRALFSRLVLSLRRDISQSLQVMSFLLHLEKTGLLRNIIVNLVYLPDFFINAVAEEAVLCLSCLSYEDFSTFVATLGQNTNSFTIPLITRMTGEYLSLAVIHKNRENILLEMKKHLTRICYPAFEDICVHAEKEKMYTVEREKAIEKMSQLGISRIVSKAGQKETSNHVAGTNKVSGAFSDDEQVNADERTVFLTFSRGYPISEAEVHAFFTRRFGEIIESIHMPGVEGNGQALYAKMVLHSASKIPEIVENGGDTKTKFTINGKHVWARKFLPQSSNSLPQSSNSLPQSCGVSL</sequence>
<dbReference type="STRING" id="72664.V4LC73"/>
<organism evidence="1 2">
    <name type="scientific">Eutrema salsugineum</name>
    <name type="common">Saltwater cress</name>
    <name type="synonym">Sisymbrium salsugineum</name>
    <dbReference type="NCBI Taxonomy" id="72664"/>
    <lineage>
        <taxon>Eukaryota</taxon>
        <taxon>Viridiplantae</taxon>
        <taxon>Streptophyta</taxon>
        <taxon>Embryophyta</taxon>
        <taxon>Tracheophyta</taxon>
        <taxon>Spermatophyta</taxon>
        <taxon>Magnoliopsida</taxon>
        <taxon>eudicotyledons</taxon>
        <taxon>Gunneridae</taxon>
        <taxon>Pentapetalae</taxon>
        <taxon>rosids</taxon>
        <taxon>malvids</taxon>
        <taxon>Brassicales</taxon>
        <taxon>Brassicaceae</taxon>
        <taxon>Eutremeae</taxon>
        <taxon>Eutrema</taxon>
    </lineage>
</organism>
<dbReference type="OMA" id="ITQEEFF"/>